<gene>
    <name evidence="3" type="primary">LOC121137281</name>
</gene>
<evidence type="ECO:0000313" key="3">
    <source>
        <dbReference type="RefSeq" id="XP_040595343.1"/>
    </source>
</evidence>
<dbReference type="Proteomes" id="UP000886700">
    <property type="component" value="Unplaced"/>
</dbReference>
<dbReference type="Gene3D" id="2.40.128.20">
    <property type="match status" value="1"/>
</dbReference>
<organism evidence="2 3">
    <name type="scientific">Mesocricetus auratus</name>
    <name type="common">Golden hamster</name>
    <dbReference type="NCBI Taxonomy" id="10036"/>
    <lineage>
        <taxon>Eukaryota</taxon>
        <taxon>Metazoa</taxon>
        <taxon>Chordata</taxon>
        <taxon>Craniata</taxon>
        <taxon>Vertebrata</taxon>
        <taxon>Euteleostomi</taxon>
        <taxon>Mammalia</taxon>
        <taxon>Eutheria</taxon>
        <taxon>Euarchontoglires</taxon>
        <taxon>Glires</taxon>
        <taxon>Rodentia</taxon>
        <taxon>Myomorpha</taxon>
        <taxon>Muroidea</taxon>
        <taxon>Cricetidae</taxon>
        <taxon>Cricetinae</taxon>
        <taxon>Mesocricetus</taxon>
    </lineage>
</organism>
<protein>
    <submittedName>
        <fullName evidence="3">Uncharacterized protein LOC121137281</fullName>
    </submittedName>
</protein>
<reference evidence="3" key="1">
    <citation type="submission" date="2025-08" db="UniProtKB">
        <authorList>
            <consortium name="RefSeq"/>
        </authorList>
    </citation>
    <scope>IDENTIFICATION</scope>
    <source>
        <tissue evidence="3">Liver</tissue>
    </source>
</reference>
<evidence type="ECO:0000256" key="1">
    <source>
        <dbReference type="SAM" id="SignalP"/>
    </source>
</evidence>
<dbReference type="GeneID" id="121137281"/>
<evidence type="ECO:0000313" key="2">
    <source>
        <dbReference type="Proteomes" id="UP000886700"/>
    </source>
</evidence>
<keyword evidence="2" id="KW-1185">Reference proteome</keyword>
<feature type="signal peptide" evidence="1">
    <location>
        <begin position="1"/>
        <end position="15"/>
    </location>
</feature>
<accession>A0ABM2X1U7</accession>
<dbReference type="InterPro" id="IPR012674">
    <property type="entry name" value="Calycin"/>
</dbReference>
<proteinExistence type="predicted"/>
<dbReference type="SUPFAM" id="SSF50814">
    <property type="entry name" value="Lipocalins"/>
    <property type="match status" value="1"/>
</dbReference>
<keyword evidence="1" id="KW-0732">Signal</keyword>
<name>A0ABM2X1U7_MESAU</name>
<sequence>MKFLLLAALACLVTASEEPLQFSGNFNTIYIASKNVRVTEENSQVRMLMREVKFFKNYTLMSMTFYVRTHGKCQLHTLWADKSPYNFCLFTSIFNLVKCYRNSPRGYIVGTWVVRDAILHFPEIYTYPPPDGGRSRQPSKFYIILKFVSNTTILMEANFWNNLGNIQTLTAALAKGTNITEEMWKDYVKLTHNKIIPIENIKNVYEADTCRKLE</sequence>
<dbReference type="RefSeq" id="XP_040595343.1">
    <property type="nucleotide sequence ID" value="XM_040739409.1"/>
</dbReference>
<feature type="chain" id="PRO_5045783129" evidence="1">
    <location>
        <begin position="16"/>
        <end position="214"/>
    </location>
</feature>